<dbReference type="InterPro" id="IPR006703">
    <property type="entry name" value="G_AIG1"/>
</dbReference>
<dbReference type="SUPFAM" id="SSF52540">
    <property type="entry name" value="P-loop containing nucleoside triphosphate hydrolases"/>
    <property type="match status" value="2"/>
</dbReference>
<feature type="non-terminal residue" evidence="5">
    <location>
        <position position="281"/>
    </location>
</feature>
<proteinExistence type="inferred from homology"/>
<evidence type="ECO:0000256" key="1">
    <source>
        <dbReference type="ARBA" id="ARBA00008535"/>
    </source>
</evidence>
<dbReference type="InterPro" id="IPR027417">
    <property type="entry name" value="P-loop_NTPase"/>
</dbReference>
<dbReference type="PANTHER" id="PTHR10903:SF188">
    <property type="entry name" value="GTPASE IMAP FAMILY MEMBER 2-LIKE-RELATED"/>
    <property type="match status" value="1"/>
</dbReference>
<sequence>MEKEINFLLLGKTGAGKSATGNSILQHPAFKSGCSTASITVEVSRQTATFLGRTLTVVDTPGIGDTRSESQEAEVKNSIRAVEDAMKASANGYDAFIFVVRYGARFTEEDNYCMQFIKSVLGEDSLRRFGVVVCTCGDNFEVEREQTGKSFDYWVGQQTGAFKELVEECGYRIVLFDNMTRNTAIKEAQVQTLLHVMERLSSSQRYMDLNFRLAGVNRQRVLVASEGRRIADDIAPKVIELSDGLRHAMANNPESKIETFRNLLKRCEELMAGVRVQDKGT</sequence>
<dbReference type="InterPro" id="IPR045058">
    <property type="entry name" value="GIMA/IAN/Toc"/>
</dbReference>
<comment type="similarity">
    <text evidence="1">Belongs to the TRAFAC class TrmE-Era-EngA-EngB-Septin-like GTPase superfamily. AIG1/Toc34/Toc159-like paraseptin GTPase family. IAN subfamily.</text>
</comment>
<name>A0AAE1B169_9GAST</name>
<keyword evidence="6" id="KW-1185">Reference proteome</keyword>
<keyword evidence="3" id="KW-0342">GTP-binding</keyword>
<dbReference type="AlphaFoldDB" id="A0AAE1B169"/>
<dbReference type="Pfam" id="PF04548">
    <property type="entry name" value="AIG1"/>
    <property type="match status" value="1"/>
</dbReference>
<dbReference type="Gene3D" id="3.40.50.300">
    <property type="entry name" value="P-loop containing nucleotide triphosphate hydrolases"/>
    <property type="match status" value="1"/>
</dbReference>
<keyword evidence="2" id="KW-0547">Nucleotide-binding</keyword>
<dbReference type="PROSITE" id="PS51720">
    <property type="entry name" value="G_AIG1"/>
    <property type="match status" value="1"/>
</dbReference>
<accession>A0AAE1B169</accession>
<evidence type="ECO:0000256" key="2">
    <source>
        <dbReference type="ARBA" id="ARBA00022741"/>
    </source>
</evidence>
<reference evidence="5" key="1">
    <citation type="journal article" date="2023" name="G3 (Bethesda)">
        <title>A reference genome for the long-term kleptoplast-retaining sea slug Elysia crispata morphotype clarki.</title>
        <authorList>
            <person name="Eastman K.E."/>
            <person name="Pendleton A.L."/>
            <person name="Shaikh M.A."/>
            <person name="Suttiyut T."/>
            <person name="Ogas R."/>
            <person name="Tomko P."/>
            <person name="Gavelis G."/>
            <person name="Widhalm J.R."/>
            <person name="Wisecaver J.H."/>
        </authorList>
    </citation>
    <scope>NUCLEOTIDE SEQUENCE</scope>
    <source>
        <strain evidence="5">ECLA1</strain>
    </source>
</reference>
<organism evidence="5 6">
    <name type="scientific">Elysia crispata</name>
    <name type="common">lettuce slug</name>
    <dbReference type="NCBI Taxonomy" id="231223"/>
    <lineage>
        <taxon>Eukaryota</taxon>
        <taxon>Metazoa</taxon>
        <taxon>Spiralia</taxon>
        <taxon>Lophotrochozoa</taxon>
        <taxon>Mollusca</taxon>
        <taxon>Gastropoda</taxon>
        <taxon>Heterobranchia</taxon>
        <taxon>Euthyneura</taxon>
        <taxon>Panpulmonata</taxon>
        <taxon>Sacoglossa</taxon>
        <taxon>Placobranchoidea</taxon>
        <taxon>Plakobranchidae</taxon>
        <taxon>Elysia</taxon>
    </lineage>
</organism>
<comment type="caution">
    <text evidence="5">The sequence shown here is derived from an EMBL/GenBank/DDBJ whole genome shotgun (WGS) entry which is preliminary data.</text>
</comment>
<gene>
    <name evidence="5" type="ORF">RRG08_055087</name>
</gene>
<dbReference type="GO" id="GO:0005525">
    <property type="term" value="F:GTP binding"/>
    <property type="evidence" value="ECO:0007669"/>
    <property type="project" value="UniProtKB-KW"/>
</dbReference>
<feature type="domain" description="AIG1-type G" evidence="4">
    <location>
        <begin position="2"/>
        <end position="215"/>
    </location>
</feature>
<dbReference type="Proteomes" id="UP001283361">
    <property type="component" value="Unassembled WGS sequence"/>
</dbReference>
<evidence type="ECO:0000313" key="6">
    <source>
        <dbReference type="Proteomes" id="UP001283361"/>
    </source>
</evidence>
<dbReference type="PANTHER" id="PTHR10903">
    <property type="entry name" value="GTPASE, IMAP FAMILY MEMBER-RELATED"/>
    <property type="match status" value="1"/>
</dbReference>
<dbReference type="EMBL" id="JAWDGP010000819">
    <property type="protein sequence ID" value="KAK3797031.1"/>
    <property type="molecule type" value="Genomic_DNA"/>
</dbReference>
<evidence type="ECO:0000259" key="4">
    <source>
        <dbReference type="PROSITE" id="PS51720"/>
    </source>
</evidence>
<evidence type="ECO:0000256" key="3">
    <source>
        <dbReference type="ARBA" id="ARBA00023134"/>
    </source>
</evidence>
<evidence type="ECO:0000313" key="5">
    <source>
        <dbReference type="EMBL" id="KAK3797031.1"/>
    </source>
</evidence>
<protein>
    <recommendedName>
        <fullName evidence="4">AIG1-type G domain-containing protein</fullName>
    </recommendedName>
</protein>